<sequence>MVWYSISEDEREHEAEDENEHEAEVEDEHENKHERLTLKRTEGNLVKFMIGVPTRCRTTDLLCAVKIEPTIKRLDALKCDFYLRLRKNVYTNELLDEVKQLENSLSNEIMEIKTTYDTNESELDKLCSITKYHVKSEFKAMKLNNPKVAELIKIFDT</sequence>
<feature type="region of interest" description="Disordered" evidence="1">
    <location>
        <begin position="1"/>
        <end position="34"/>
    </location>
</feature>
<proteinExistence type="predicted"/>
<feature type="compositionally biased region" description="Acidic residues" evidence="1">
    <location>
        <begin position="15"/>
        <end position="28"/>
    </location>
</feature>
<accession>A0A814FKS2</accession>
<name>A0A814FKS2_9BILA</name>
<reference evidence="2" key="1">
    <citation type="submission" date="2021-02" db="EMBL/GenBank/DDBJ databases">
        <authorList>
            <person name="Nowell W R."/>
        </authorList>
    </citation>
    <scope>NUCLEOTIDE SEQUENCE</scope>
    <source>
        <strain evidence="2">Ploen Becks lab</strain>
    </source>
</reference>
<keyword evidence="3" id="KW-1185">Reference proteome</keyword>
<evidence type="ECO:0000313" key="3">
    <source>
        <dbReference type="Proteomes" id="UP000663879"/>
    </source>
</evidence>
<dbReference type="EMBL" id="CAJNOC010003472">
    <property type="protein sequence ID" value="CAF0984154.1"/>
    <property type="molecule type" value="Genomic_DNA"/>
</dbReference>
<protein>
    <submittedName>
        <fullName evidence="2">Uncharacterized protein</fullName>
    </submittedName>
</protein>
<gene>
    <name evidence="2" type="ORF">OXX778_LOCUS15576</name>
</gene>
<organism evidence="2 3">
    <name type="scientific">Brachionus calyciflorus</name>
    <dbReference type="NCBI Taxonomy" id="104777"/>
    <lineage>
        <taxon>Eukaryota</taxon>
        <taxon>Metazoa</taxon>
        <taxon>Spiralia</taxon>
        <taxon>Gnathifera</taxon>
        <taxon>Rotifera</taxon>
        <taxon>Eurotatoria</taxon>
        <taxon>Monogononta</taxon>
        <taxon>Pseudotrocha</taxon>
        <taxon>Ploima</taxon>
        <taxon>Brachionidae</taxon>
        <taxon>Brachionus</taxon>
    </lineage>
</organism>
<evidence type="ECO:0000313" key="2">
    <source>
        <dbReference type="EMBL" id="CAF0984154.1"/>
    </source>
</evidence>
<dbReference type="Proteomes" id="UP000663879">
    <property type="component" value="Unassembled WGS sequence"/>
</dbReference>
<dbReference type="AlphaFoldDB" id="A0A814FKS2"/>
<evidence type="ECO:0000256" key="1">
    <source>
        <dbReference type="SAM" id="MobiDB-lite"/>
    </source>
</evidence>
<comment type="caution">
    <text evidence="2">The sequence shown here is derived from an EMBL/GenBank/DDBJ whole genome shotgun (WGS) entry which is preliminary data.</text>
</comment>